<keyword evidence="1" id="KW-1133">Transmembrane helix</keyword>
<feature type="transmembrane region" description="Helical" evidence="1">
    <location>
        <begin position="21"/>
        <end position="43"/>
    </location>
</feature>
<evidence type="ECO:0000313" key="2">
    <source>
        <dbReference type="EMBL" id="TCD29585.1"/>
    </source>
</evidence>
<keyword evidence="1" id="KW-0472">Membrane</keyword>
<gene>
    <name evidence="2" type="ORF">EZ456_00795</name>
</gene>
<dbReference type="AlphaFoldDB" id="A0A4R0Q695"/>
<organism evidence="2 3">
    <name type="scientific">Pedobacter psychrodurus</name>
    <dbReference type="NCBI Taxonomy" id="2530456"/>
    <lineage>
        <taxon>Bacteria</taxon>
        <taxon>Pseudomonadati</taxon>
        <taxon>Bacteroidota</taxon>
        <taxon>Sphingobacteriia</taxon>
        <taxon>Sphingobacteriales</taxon>
        <taxon>Sphingobacteriaceae</taxon>
        <taxon>Pedobacter</taxon>
    </lineage>
</organism>
<evidence type="ECO:0000256" key="1">
    <source>
        <dbReference type="SAM" id="Phobius"/>
    </source>
</evidence>
<keyword evidence="3" id="KW-1185">Reference proteome</keyword>
<dbReference type="Proteomes" id="UP000293925">
    <property type="component" value="Unassembled WGS sequence"/>
</dbReference>
<sequence length="59" mass="6850">MEILDKMSPEIRHILNKKPKGIVRFGSGFMLIVIIVTGLAYLFKEDIKVLSIFQYFGYK</sequence>
<dbReference type="EMBL" id="SJSO01000001">
    <property type="protein sequence ID" value="TCD29585.1"/>
    <property type="molecule type" value="Genomic_DNA"/>
</dbReference>
<comment type="caution">
    <text evidence="2">The sequence shown here is derived from an EMBL/GenBank/DDBJ whole genome shotgun (WGS) entry which is preliminary data.</text>
</comment>
<name>A0A4R0Q695_9SPHI</name>
<accession>A0A4R0Q695</accession>
<evidence type="ECO:0000313" key="3">
    <source>
        <dbReference type="Proteomes" id="UP000293925"/>
    </source>
</evidence>
<proteinExistence type="predicted"/>
<reference evidence="2 3" key="1">
    <citation type="submission" date="2019-02" db="EMBL/GenBank/DDBJ databases">
        <title>Pedobacter sp. RP-3-21 sp. nov., isolated from Arctic soil.</title>
        <authorList>
            <person name="Dahal R.H."/>
        </authorList>
    </citation>
    <scope>NUCLEOTIDE SEQUENCE [LARGE SCALE GENOMIC DNA]</scope>
    <source>
        <strain evidence="2 3">RP-3-21</strain>
    </source>
</reference>
<protein>
    <submittedName>
        <fullName evidence="2">Uncharacterized protein</fullName>
    </submittedName>
</protein>
<keyword evidence="1" id="KW-0812">Transmembrane</keyword>
<dbReference type="RefSeq" id="WP_131526433.1">
    <property type="nucleotide sequence ID" value="NZ_SJSO01000001.1"/>
</dbReference>